<dbReference type="STRING" id="28181.BEN30_01580"/>
<evidence type="ECO:0000256" key="1">
    <source>
        <dbReference type="PROSITE-ProRule" id="PRU01373"/>
    </source>
</evidence>
<dbReference type="RefSeq" id="WP_069959462.1">
    <property type="nucleotide sequence ID" value="NZ_MCGG01000078.1"/>
</dbReference>
<evidence type="ECO:0000313" key="3">
    <source>
        <dbReference type="EMBL" id="OEJ64115.1"/>
    </source>
</evidence>
<dbReference type="GO" id="GO:0009252">
    <property type="term" value="P:peptidoglycan biosynthetic process"/>
    <property type="evidence" value="ECO:0007669"/>
    <property type="project" value="UniProtKB-KW"/>
</dbReference>
<feature type="domain" description="L,D-TPase catalytic" evidence="2">
    <location>
        <begin position="1"/>
        <end position="165"/>
    </location>
</feature>
<dbReference type="Proteomes" id="UP000095347">
    <property type="component" value="Unassembled WGS sequence"/>
</dbReference>
<proteinExistence type="predicted"/>
<reference evidence="4" key="1">
    <citation type="submission" date="2016-07" db="EMBL/GenBank/DDBJ databases">
        <authorList>
            <person name="Florea S."/>
            <person name="Webb J.S."/>
            <person name="Jaromczyk J."/>
            <person name="Schardl C.L."/>
        </authorList>
    </citation>
    <scope>NUCLEOTIDE SEQUENCE [LARGE SCALE GENOMIC DNA]</scope>
    <source>
        <strain evidence="4">MV-1</strain>
    </source>
</reference>
<name>A0A1E5Q3D3_9PROT</name>
<dbReference type="GO" id="GO:0008360">
    <property type="term" value="P:regulation of cell shape"/>
    <property type="evidence" value="ECO:0007669"/>
    <property type="project" value="UniProtKB-UniRule"/>
</dbReference>
<accession>A0A1E5Q3D3</accession>
<keyword evidence="1" id="KW-0573">Peptidoglycan synthesis</keyword>
<sequence length="165" mass="18250">MNVQVVTDGFVIFADHRLRCAWGRGGFKIHKLEGDGATPVGAFALGRVFYRADRLTPPPQTGLQTIPITPHMGWCDDPNHTDYNQLITLPHPARHECLWRDDEVYDVIVDVLYNTDPIIAGRGSAIFIHVAKPDYSPTEGCIALNLQGLMILLSKCNKGDLITIG</sequence>
<dbReference type="EMBL" id="MCGG01000078">
    <property type="protein sequence ID" value="OEJ64115.1"/>
    <property type="molecule type" value="Genomic_DNA"/>
</dbReference>
<evidence type="ECO:0000259" key="2">
    <source>
        <dbReference type="PROSITE" id="PS52029"/>
    </source>
</evidence>
<dbReference type="InterPro" id="IPR005490">
    <property type="entry name" value="LD_TPept_cat_dom"/>
</dbReference>
<comment type="caution">
    <text evidence="3">The sequence shown here is derived from an EMBL/GenBank/DDBJ whole genome shotgun (WGS) entry which is preliminary data.</text>
</comment>
<protein>
    <recommendedName>
        <fullName evidence="2">L,D-TPase catalytic domain-containing protein</fullName>
    </recommendedName>
</protein>
<comment type="pathway">
    <text evidence="1">Cell wall biogenesis; peptidoglycan biosynthesis.</text>
</comment>
<dbReference type="PANTHER" id="PTHR38589:SF1">
    <property type="entry name" value="BLR0621 PROTEIN"/>
    <property type="match status" value="1"/>
</dbReference>
<dbReference type="PANTHER" id="PTHR38589">
    <property type="entry name" value="BLR0621 PROTEIN"/>
    <property type="match status" value="1"/>
</dbReference>
<feature type="active site" description="Proton donor/acceptor" evidence="1">
    <location>
        <position position="129"/>
    </location>
</feature>
<dbReference type="OrthoDB" id="9804204at2"/>
<organism evidence="3 4">
    <name type="scientific">Magnetovibrio blakemorei</name>
    <dbReference type="NCBI Taxonomy" id="28181"/>
    <lineage>
        <taxon>Bacteria</taxon>
        <taxon>Pseudomonadati</taxon>
        <taxon>Pseudomonadota</taxon>
        <taxon>Alphaproteobacteria</taxon>
        <taxon>Rhodospirillales</taxon>
        <taxon>Magnetovibrionaceae</taxon>
        <taxon>Magnetovibrio</taxon>
    </lineage>
</organism>
<keyword evidence="1" id="KW-0961">Cell wall biogenesis/degradation</keyword>
<dbReference type="GO" id="GO:0016740">
    <property type="term" value="F:transferase activity"/>
    <property type="evidence" value="ECO:0007669"/>
    <property type="project" value="InterPro"/>
</dbReference>
<dbReference type="GO" id="GO:0071555">
    <property type="term" value="P:cell wall organization"/>
    <property type="evidence" value="ECO:0007669"/>
    <property type="project" value="UniProtKB-UniRule"/>
</dbReference>
<gene>
    <name evidence="3" type="ORF">BEN30_01580</name>
</gene>
<evidence type="ECO:0000313" key="4">
    <source>
        <dbReference type="Proteomes" id="UP000095347"/>
    </source>
</evidence>
<dbReference type="PROSITE" id="PS52029">
    <property type="entry name" value="LD_TPASE"/>
    <property type="match status" value="1"/>
</dbReference>
<dbReference type="Pfam" id="PF03734">
    <property type="entry name" value="YkuD"/>
    <property type="match status" value="1"/>
</dbReference>
<keyword evidence="4" id="KW-1185">Reference proteome</keyword>
<keyword evidence="1" id="KW-0133">Cell shape</keyword>
<feature type="active site" description="Nucleophile" evidence="1">
    <location>
        <position position="141"/>
    </location>
</feature>
<dbReference type="AlphaFoldDB" id="A0A1E5Q3D3"/>